<evidence type="ECO:0000256" key="1">
    <source>
        <dbReference type="SAM" id="MobiDB-lite"/>
    </source>
</evidence>
<protein>
    <submittedName>
        <fullName evidence="2">Uncharacterized protein</fullName>
    </submittedName>
</protein>
<sequence>MEFRPMSDLRVNSKPGHKAEGDETSTFLNVEKKRTKDRSSYEGRLNNDNLDRDRDNLTRRGPCGSVPNRNSTAGNGGAGTPPGGPYRLYNYNESGPSNHGSYTYNNRRLPTRTTIFSQIPFA</sequence>
<keyword evidence="3" id="KW-1185">Reference proteome</keyword>
<name>A0ABD2NSY4_9CUCU</name>
<gene>
    <name evidence="2" type="ORF">HHI36_004884</name>
</gene>
<reference evidence="2 3" key="1">
    <citation type="journal article" date="2021" name="BMC Biol.">
        <title>Horizontally acquired antibacterial genes associated with adaptive radiation of ladybird beetles.</title>
        <authorList>
            <person name="Li H.S."/>
            <person name="Tang X.F."/>
            <person name="Huang Y.H."/>
            <person name="Xu Z.Y."/>
            <person name="Chen M.L."/>
            <person name="Du X.Y."/>
            <person name="Qiu B.Y."/>
            <person name="Chen P.T."/>
            <person name="Zhang W."/>
            <person name="Slipinski A."/>
            <person name="Escalona H.E."/>
            <person name="Waterhouse R.M."/>
            <person name="Zwick A."/>
            <person name="Pang H."/>
        </authorList>
    </citation>
    <scope>NUCLEOTIDE SEQUENCE [LARGE SCALE GENOMIC DNA]</scope>
    <source>
        <strain evidence="2">SYSU2018</strain>
    </source>
</reference>
<feature type="compositionally biased region" description="Polar residues" evidence="1">
    <location>
        <begin position="91"/>
        <end position="106"/>
    </location>
</feature>
<comment type="caution">
    <text evidence="2">The sequence shown here is derived from an EMBL/GenBank/DDBJ whole genome shotgun (WGS) entry which is preliminary data.</text>
</comment>
<dbReference type="Proteomes" id="UP001516400">
    <property type="component" value="Unassembled WGS sequence"/>
</dbReference>
<accession>A0ABD2NSY4</accession>
<proteinExistence type="predicted"/>
<evidence type="ECO:0000313" key="2">
    <source>
        <dbReference type="EMBL" id="KAL3281678.1"/>
    </source>
</evidence>
<evidence type="ECO:0000313" key="3">
    <source>
        <dbReference type="Proteomes" id="UP001516400"/>
    </source>
</evidence>
<feature type="compositionally biased region" description="Basic and acidic residues" evidence="1">
    <location>
        <begin position="49"/>
        <end position="58"/>
    </location>
</feature>
<dbReference type="AlphaFoldDB" id="A0ABD2NSY4"/>
<feature type="region of interest" description="Disordered" evidence="1">
    <location>
        <begin position="1"/>
        <end position="106"/>
    </location>
</feature>
<organism evidence="2 3">
    <name type="scientific">Cryptolaemus montrouzieri</name>
    <dbReference type="NCBI Taxonomy" id="559131"/>
    <lineage>
        <taxon>Eukaryota</taxon>
        <taxon>Metazoa</taxon>
        <taxon>Ecdysozoa</taxon>
        <taxon>Arthropoda</taxon>
        <taxon>Hexapoda</taxon>
        <taxon>Insecta</taxon>
        <taxon>Pterygota</taxon>
        <taxon>Neoptera</taxon>
        <taxon>Endopterygota</taxon>
        <taxon>Coleoptera</taxon>
        <taxon>Polyphaga</taxon>
        <taxon>Cucujiformia</taxon>
        <taxon>Coccinelloidea</taxon>
        <taxon>Coccinellidae</taxon>
        <taxon>Scymninae</taxon>
        <taxon>Scymnini</taxon>
        <taxon>Cryptolaemus</taxon>
    </lineage>
</organism>
<dbReference type="EMBL" id="JABFTP020000144">
    <property type="protein sequence ID" value="KAL3281678.1"/>
    <property type="molecule type" value="Genomic_DNA"/>
</dbReference>
<feature type="compositionally biased region" description="Basic and acidic residues" evidence="1">
    <location>
        <begin position="30"/>
        <end position="41"/>
    </location>
</feature>